<dbReference type="RefSeq" id="XP_021837645.1">
    <property type="nucleotide sequence ID" value="XM_021981953.1"/>
</dbReference>
<reference evidence="3" key="1">
    <citation type="journal article" date="2021" name="Nat. Commun.">
        <title>Genomic analyses provide insights into spinach domestication and the genetic basis of agronomic traits.</title>
        <authorList>
            <person name="Cai X."/>
            <person name="Sun X."/>
            <person name="Xu C."/>
            <person name="Sun H."/>
            <person name="Wang X."/>
            <person name="Ge C."/>
            <person name="Zhang Z."/>
            <person name="Wang Q."/>
            <person name="Fei Z."/>
            <person name="Jiao C."/>
            <person name="Wang Q."/>
        </authorList>
    </citation>
    <scope>NUCLEOTIDE SEQUENCE [LARGE SCALE GENOMIC DNA]</scope>
    <source>
        <strain evidence="3">cv. Varoflay</strain>
    </source>
</reference>
<feature type="region of interest" description="Disordered" evidence="1">
    <location>
        <begin position="469"/>
        <end position="523"/>
    </location>
</feature>
<feature type="compositionally biased region" description="Polar residues" evidence="1">
    <location>
        <begin position="670"/>
        <end position="692"/>
    </location>
</feature>
<organism evidence="3 4">
    <name type="scientific">Spinacia oleracea</name>
    <name type="common">Spinach</name>
    <dbReference type="NCBI Taxonomy" id="3562"/>
    <lineage>
        <taxon>Eukaryota</taxon>
        <taxon>Viridiplantae</taxon>
        <taxon>Streptophyta</taxon>
        <taxon>Embryophyta</taxon>
        <taxon>Tracheophyta</taxon>
        <taxon>Spermatophyta</taxon>
        <taxon>Magnoliopsida</taxon>
        <taxon>eudicotyledons</taxon>
        <taxon>Gunneridae</taxon>
        <taxon>Pentapetalae</taxon>
        <taxon>Caryophyllales</taxon>
        <taxon>Chenopodiaceae</taxon>
        <taxon>Chenopodioideae</taxon>
        <taxon>Anserineae</taxon>
        <taxon>Spinacia</taxon>
    </lineage>
</organism>
<dbReference type="GeneID" id="110777347"/>
<feature type="region of interest" description="Disordered" evidence="1">
    <location>
        <begin position="659"/>
        <end position="714"/>
    </location>
</feature>
<feature type="compositionally biased region" description="Polar residues" evidence="1">
    <location>
        <begin position="501"/>
        <end position="516"/>
    </location>
</feature>
<evidence type="ECO:0000259" key="2">
    <source>
        <dbReference type="PROSITE" id="PS51644"/>
    </source>
</evidence>
<dbReference type="PANTHER" id="PTHR14379:SF6">
    <property type="entry name" value="EMB|CAB71880.1"/>
    <property type="match status" value="1"/>
</dbReference>
<feature type="region of interest" description="Disordered" evidence="1">
    <location>
        <begin position="799"/>
        <end position="906"/>
    </location>
</feature>
<dbReference type="InterPro" id="IPR021139">
    <property type="entry name" value="NYN"/>
</dbReference>
<dbReference type="RefSeq" id="XP_021837644.1">
    <property type="nucleotide sequence ID" value="XM_021981952.1"/>
</dbReference>
<evidence type="ECO:0000313" key="5">
    <source>
        <dbReference type="RefSeq" id="XP_021837644.1"/>
    </source>
</evidence>
<feature type="domain" description="HTH OST-type" evidence="2">
    <location>
        <begin position="274"/>
        <end position="346"/>
    </location>
</feature>
<dbReference type="OrthoDB" id="549353at2759"/>
<feature type="region of interest" description="Disordered" evidence="1">
    <location>
        <begin position="551"/>
        <end position="575"/>
    </location>
</feature>
<dbReference type="PANTHER" id="PTHR14379">
    <property type="entry name" value="LIMKAIN B LKAP"/>
    <property type="match status" value="1"/>
</dbReference>
<dbReference type="Pfam" id="PF12872">
    <property type="entry name" value="OST-HTH"/>
    <property type="match status" value="2"/>
</dbReference>
<accession>A0A9R0HV68</accession>
<feature type="compositionally biased region" description="Low complexity" evidence="1">
    <location>
        <begin position="255"/>
        <end position="270"/>
    </location>
</feature>
<feature type="compositionally biased region" description="Polar residues" evidence="1">
    <location>
        <begin position="836"/>
        <end position="846"/>
    </location>
</feature>
<dbReference type="CDD" id="cd08824">
    <property type="entry name" value="LOTUS"/>
    <property type="match status" value="2"/>
</dbReference>
<evidence type="ECO:0000256" key="1">
    <source>
        <dbReference type="SAM" id="MobiDB-lite"/>
    </source>
</evidence>
<dbReference type="CDD" id="cd10910">
    <property type="entry name" value="PIN_limkain_b1_N_like"/>
    <property type="match status" value="1"/>
</dbReference>
<protein>
    <submittedName>
        <fullName evidence="4 5">Uncharacterized protein LOC110777347</fullName>
    </submittedName>
</protein>
<feature type="compositionally biased region" description="Acidic residues" evidence="1">
    <location>
        <begin position="848"/>
        <end position="861"/>
    </location>
</feature>
<feature type="region of interest" description="Disordered" evidence="1">
    <location>
        <begin position="242"/>
        <end position="272"/>
    </location>
</feature>
<dbReference type="InterPro" id="IPR025605">
    <property type="entry name" value="OST-HTH/LOTUS_dom"/>
</dbReference>
<feature type="compositionally biased region" description="Basic and acidic residues" evidence="1">
    <location>
        <begin position="866"/>
        <end position="875"/>
    </location>
</feature>
<dbReference type="GO" id="GO:0004540">
    <property type="term" value="F:RNA nuclease activity"/>
    <property type="evidence" value="ECO:0007669"/>
    <property type="project" value="InterPro"/>
</dbReference>
<reference evidence="4 5" key="2">
    <citation type="submission" date="2025-04" db="UniProtKB">
        <authorList>
            <consortium name="RefSeq"/>
        </authorList>
    </citation>
    <scope>IDENTIFICATION</scope>
</reference>
<dbReference type="Gene3D" id="3.30.420.610">
    <property type="entry name" value="LOTUS domain-like"/>
    <property type="match status" value="2"/>
</dbReference>
<sequence length="983" mass="109326">MSSLTSRSKPIYHFLLSRSSPPSKILCVSLFSTSNSSSSYQNYSSSTSQSPSRRHDEDSKSVRVSVWWDIENCTVPTGVNVFKITHSITSAVRANGIKGPVQVNAFGDVVCLTRANQEALSSTGVNLVHIPHGGKNSADRSLLVDLMYWVSQNPPPAHIFLISGDRDFAGILHKLRMNNYNILLAGKEGKHTPGVLCSAASIMWHWNELAKGENLSGRHFNQPPDGPFNSWYGHYKGPLEDPYQVPEQQNSLTANNSSKPEPSSESNGSNHRAVPIAVLRQLRRIVNAYPEGLTIVELRSEMTRMKVPFDKDFYGHKKMSRFLLSIPHIVKVEPHPDGQFFLRPVTPQVRNIVEGNDTSVGSMTEKKKKQDAEVAKEANAQTHKITRMMDIDPQLPVSPYVDRIKKTVEEDKKALDVSQNDNIVASTKELPGKEALKDDVVEIPVAAKEEQSSKRKVGLLKRLWFGTSTDAEDTSNDIPGKLNTSNGSPKMSIPKVEEAKLTNQHGSQHPAHSSTVLAEDAKRNVSDKPEASLSFITRVISWCKSWRNSSVRTTNEQSSEEPGFIEENSQMSDDASHPRKHELFFNDTFWIGLQSFFRTRRGSDIVLNSTSREQFAERLQKEGPLVLRPLHGSDLQHLINLLVSEKKLIKEFPTQTPRFRIVNPPEESSAEFQPQSGQHQSSTGLSSMFKNSPSKEDPQLKVSSALHKKPSENSRSEVLADCQKLLDELVSQYPEGYNMGLFKKHFLEKYGYYLDHQKLGYPKLVSLLQIMPGVKVESACIFPDTVVYSPGIESLGLAEKCSGSDGDVSDSPRKNEDGEYQWEELGPVAKQERGFSPSSVNGNYEASVSDDEFSELEEDEASSPVKADDHNRSRVDEEDSSLLQILDSWYSTKDEGEPQDHGSHAKGLVDCFKEECELPQSSNTSVKGETAAGCTSASAVHARKQRSQKSYTFVSDPIETKKDKLINGILGSLKKPGQSKMQD</sequence>
<gene>
    <name evidence="4 5 6" type="primary">LOC110777347</name>
</gene>
<dbReference type="Gene3D" id="3.40.50.1010">
    <property type="entry name" value="5'-nuclease"/>
    <property type="match status" value="1"/>
</dbReference>
<dbReference type="Pfam" id="PF14418">
    <property type="entry name" value="OHA"/>
    <property type="match status" value="1"/>
</dbReference>
<dbReference type="KEGG" id="soe:110777347"/>
<evidence type="ECO:0000313" key="4">
    <source>
        <dbReference type="RefSeq" id="XP_021837643.1"/>
    </source>
</evidence>
<dbReference type="GO" id="GO:0005777">
    <property type="term" value="C:peroxisome"/>
    <property type="evidence" value="ECO:0007669"/>
    <property type="project" value="InterPro"/>
</dbReference>
<dbReference type="InterPro" id="IPR025677">
    <property type="entry name" value="OST-HTH-assoc_dom"/>
</dbReference>
<evidence type="ECO:0000313" key="6">
    <source>
        <dbReference type="RefSeq" id="XP_021837645.1"/>
    </source>
</evidence>
<feature type="region of interest" description="Disordered" evidence="1">
    <location>
        <begin position="34"/>
        <end position="57"/>
    </location>
</feature>
<dbReference type="RefSeq" id="XP_021837643.1">
    <property type="nucleotide sequence ID" value="XM_021981951.1"/>
</dbReference>
<proteinExistence type="predicted"/>
<evidence type="ECO:0000313" key="3">
    <source>
        <dbReference type="Proteomes" id="UP000813463"/>
    </source>
</evidence>
<feature type="domain" description="HTH OST-type" evidence="2">
    <location>
        <begin position="718"/>
        <end position="791"/>
    </location>
</feature>
<feature type="compositionally biased region" description="Basic and acidic residues" evidence="1">
    <location>
        <begin position="892"/>
        <end position="903"/>
    </location>
</feature>
<dbReference type="Proteomes" id="UP000813463">
    <property type="component" value="Chromosome 3"/>
</dbReference>
<feature type="compositionally biased region" description="Low complexity" evidence="1">
    <location>
        <begin position="34"/>
        <end position="50"/>
    </location>
</feature>
<dbReference type="InterPro" id="IPR024768">
    <property type="entry name" value="Marf1"/>
</dbReference>
<dbReference type="AlphaFoldDB" id="A0A9R0HV68"/>
<name>A0A9R0HV68_SPIOL</name>
<dbReference type="GO" id="GO:0010468">
    <property type="term" value="P:regulation of gene expression"/>
    <property type="evidence" value="ECO:0007669"/>
    <property type="project" value="InterPro"/>
</dbReference>
<dbReference type="InterPro" id="IPR041966">
    <property type="entry name" value="LOTUS-like"/>
</dbReference>
<keyword evidence="3" id="KW-1185">Reference proteome</keyword>
<dbReference type="Pfam" id="PF01936">
    <property type="entry name" value="NYN"/>
    <property type="match status" value="1"/>
</dbReference>
<dbReference type="PROSITE" id="PS51644">
    <property type="entry name" value="HTH_OST"/>
    <property type="match status" value="2"/>
</dbReference>